<reference evidence="1" key="1">
    <citation type="journal article" date="2018" name="Antonie Van Leeuwenhoek">
        <title>Proteinivorax hydrogeniformans sp. nov., an anaerobic, haloalkaliphilic bacterium fermenting proteinaceous compounds with high hydrogen production.</title>
        <authorList>
            <person name="Boltyanskaya Y."/>
            <person name="Detkova E."/>
            <person name="Pimenov N."/>
            <person name="Kevbrin V."/>
        </authorList>
    </citation>
    <scope>NUCLEOTIDE SEQUENCE</scope>
    <source>
        <strain evidence="1">Z-710</strain>
    </source>
</reference>
<name>A0AAU8HX73_9FIRM</name>
<reference evidence="1" key="2">
    <citation type="submission" date="2024-06" db="EMBL/GenBank/DDBJ databases">
        <authorList>
            <person name="Petrova K.O."/>
            <person name="Toshchakov S.V."/>
            <person name="Boltjanskaja Y.V."/>
            <person name="Kevbrin V.V."/>
        </authorList>
    </citation>
    <scope>NUCLEOTIDE SEQUENCE</scope>
    <source>
        <strain evidence="1">Z-710</strain>
    </source>
</reference>
<dbReference type="RefSeq" id="WP_353894499.1">
    <property type="nucleotide sequence ID" value="NZ_CP159485.1"/>
</dbReference>
<sequence length="52" mass="6350">MSKIPGYNDKSKKYNLYDSKTYHPEIFDLINHYWHNEETENDKPQQNDPDTF</sequence>
<organism evidence="1">
    <name type="scientific">Proteinivorax hydrogeniformans</name>
    <dbReference type="NCBI Taxonomy" id="1826727"/>
    <lineage>
        <taxon>Bacteria</taxon>
        <taxon>Bacillati</taxon>
        <taxon>Bacillota</taxon>
        <taxon>Clostridia</taxon>
        <taxon>Eubacteriales</taxon>
        <taxon>Proteinivoracaceae</taxon>
        <taxon>Proteinivorax</taxon>
    </lineage>
</organism>
<evidence type="ECO:0000313" key="1">
    <source>
        <dbReference type="EMBL" id="XCI29954.1"/>
    </source>
</evidence>
<dbReference type="AlphaFoldDB" id="A0AAU8HX73"/>
<accession>A0AAU8HX73</accession>
<gene>
    <name evidence="1" type="ORF">PRVXH_001307</name>
</gene>
<dbReference type="EMBL" id="CP159485">
    <property type="protein sequence ID" value="XCI29954.1"/>
    <property type="molecule type" value="Genomic_DNA"/>
</dbReference>
<protein>
    <submittedName>
        <fullName evidence="1">Uncharacterized protein</fullName>
    </submittedName>
</protein>
<proteinExistence type="predicted"/>